<organism evidence="1 2">
    <name type="scientific">Cucumis sativus</name>
    <name type="common">Cucumber</name>
    <dbReference type="NCBI Taxonomy" id="3659"/>
    <lineage>
        <taxon>Eukaryota</taxon>
        <taxon>Viridiplantae</taxon>
        <taxon>Streptophyta</taxon>
        <taxon>Embryophyta</taxon>
        <taxon>Tracheophyta</taxon>
        <taxon>Spermatophyta</taxon>
        <taxon>Magnoliopsida</taxon>
        <taxon>eudicotyledons</taxon>
        <taxon>Gunneridae</taxon>
        <taxon>Pentapetalae</taxon>
        <taxon>rosids</taxon>
        <taxon>fabids</taxon>
        <taxon>Cucurbitales</taxon>
        <taxon>Cucurbitaceae</taxon>
        <taxon>Benincaseae</taxon>
        <taxon>Cucumis</taxon>
    </lineage>
</organism>
<sequence length="107" mass="12114">MKFDRPRVFEWKEGKIDEPPWPSFFNNLVIVENPEEAIKGKRFADQNAESNAQLSWCRWIGSDGGGGGVRLRGHAVGVGLIEEGLEGYLERHTMASALVPYSPNWRR</sequence>
<gene>
    <name evidence="1" type="ORF">Csa_1G231030</name>
</gene>
<evidence type="ECO:0000313" key="1">
    <source>
        <dbReference type="EMBL" id="KGN65131.1"/>
    </source>
</evidence>
<reference evidence="1 2" key="1">
    <citation type="journal article" date="2009" name="Nat. Genet.">
        <title>The genome of the cucumber, Cucumis sativus L.</title>
        <authorList>
            <person name="Huang S."/>
            <person name="Li R."/>
            <person name="Zhang Z."/>
            <person name="Li L."/>
            <person name="Gu X."/>
            <person name="Fan W."/>
            <person name="Lucas W.J."/>
            <person name="Wang X."/>
            <person name="Xie B."/>
            <person name="Ni P."/>
            <person name="Ren Y."/>
            <person name="Zhu H."/>
            <person name="Li J."/>
            <person name="Lin K."/>
            <person name="Jin W."/>
            <person name="Fei Z."/>
            <person name="Li G."/>
            <person name="Staub J."/>
            <person name="Kilian A."/>
            <person name="van der Vossen E.A."/>
            <person name="Wu Y."/>
            <person name="Guo J."/>
            <person name="He J."/>
            <person name="Jia Z."/>
            <person name="Ren Y."/>
            <person name="Tian G."/>
            <person name="Lu Y."/>
            <person name="Ruan J."/>
            <person name="Qian W."/>
            <person name="Wang M."/>
            <person name="Huang Q."/>
            <person name="Li B."/>
            <person name="Xuan Z."/>
            <person name="Cao J."/>
            <person name="Asan"/>
            <person name="Wu Z."/>
            <person name="Zhang J."/>
            <person name="Cai Q."/>
            <person name="Bai Y."/>
            <person name="Zhao B."/>
            <person name="Han Y."/>
            <person name="Li Y."/>
            <person name="Li X."/>
            <person name="Wang S."/>
            <person name="Shi Q."/>
            <person name="Liu S."/>
            <person name="Cho W.K."/>
            <person name="Kim J.Y."/>
            <person name="Xu Y."/>
            <person name="Heller-Uszynska K."/>
            <person name="Miao H."/>
            <person name="Cheng Z."/>
            <person name="Zhang S."/>
            <person name="Wu J."/>
            <person name="Yang Y."/>
            <person name="Kang H."/>
            <person name="Li M."/>
            <person name="Liang H."/>
            <person name="Ren X."/>
            <person name="Shi Z."/>
            <person name="Wen M."/>
            <person name="Jian M."/>
            <person name="Yang H."/>
            <person name="Zhang G."/>
            <person name="Yang Z."/>
            <person name="Chen R."/>
            <person name="Liu S."/>
            <person name="Li J."/>
            <person name="Ma L."/>
            <person name="Liu H."/>
            <person name="Zhou Y."/>
            <person name="Zhao J."/>
            <person name="Fang X."/>
            <person name="Li G."/>
            <person name="Fang L."/>
            <person name="Li Y."/>
            <person name="Liu D."/>
            <person name="Zheng H."/>
            <person name="Zhang Y."/>
            <person name="Qin N."/>
            <person name="Li Z."/>
            <person name="Yang G."/>
            <person name="Yang S."/>
            <person name="Bolund L."/>
            <person name="Kristiansen K."/>
            <person name="Zheng H."/>
            <person name="Li S."/>
            <person name="Zhang X."/>
            <person name="Yang H."/>
            <person name="Wang J."/>
            <person name="Sun R."/>
            <person name="Zhang B."/>
            <person name="Jiang S."/>
            <person name="Wang J."/>
            <person name="Du Y."/>
            <person name="Li S."/>
        </authorList>
    </citation>
    <scope>NUCLEOTIDE SEQUENCE [LARGE SCALE GENOMIC DNA]</scope>
    <source>
        <strain evidence="2">cv. 9930</strain>
    </source>
</reference>
<dbReference type="AlphaFoldDB" id="A0A0A0LYS5"/>
<evidence type="ECO:0000313" key="2">
    <source>
        <dbReference type="Proteomes" id="UP000029981"/>
    </source>
</evidence>
<accession>A0A0A0LYS5</accession>
<keyword evidence="2" id="KW-1185">Reference proteome</keyword>
<name>A0A0A0LYS5_CUCSA</name>
<dbReference type="EMBL" id="CM002922">
    <property type="protein sequence ID" value="KGN65131.1"/>
    <property type="molecule type" value="Genomic_DNA"/>
</dbReference>
<protein>
    <submittedName>
        <fullName evidence="1">Uncharacterized protein</fullName>
    </submittedName>
</protein>
<dbReference type="Proteomes" id="UP000029981">
    <property type="component" value="Chromosome 1"/>
</dbReference>
<reference evidence="1 2" key="2">
    <citation type="journal article" date="2009" name="PLoS ONE">
        <title>An integrated genetic and cytogenetic map of the cucumber genome.</title>
        <authorList>
            <person name="Ren Y."/>
            <person name="Zhang Z."/>
            <person name="Liu J."/>
            <person name="Staub J.E."/>
            <person name="Han Y."/>
            <person name="Cheng Z."/>
            <person name="Li X."/>
            <person name="Lu J."/>
            <person name="Miao H."/>
            <person name="Kang H."/>
            <person name="Xie B."/>
            <person name="Gu X."/>
            <person name="Wang X."/>
            <person name="Du Y."/>
            <person name="Jin W."/>
            <person name="Huang S."/>
        </authorList>
    </citation>
    <scope>NUCLEOTIDE SEQUENCE [LARGE SCALE GENOMIC DNA]</scope>
    <source>
        <strain evidence="2">cv. 9930</strain>
    </source>
</reference>
<reference evidence="1 2" key="4">
    <citation type="journal article" date="2011" name="BMC Genomics">
        <title>RNA-Seq improves annotation of protein-coding genes in the cucumber genome.</title>
        <authorList>
            <person name="Li Z."/>
            <person name="Zhang Z."/>
            <person name="Yan P."/>
            <person name="Huang S."/>
            <person name="Fei Z."/>
            <person name="Lin K."/>
        </authorList>
    </citation>
    <scope>NUCLEOTIDE SEQUENCE [LARGE SCALE GENOMIC DNA]</scope>
    <source>
        <strain evidence="2">cv. 9930</strain>
    </source>
</reference>
<dbReference type="Gramene" id="KGN65131">
    <property type="protein sequence ID" value="KGN65131"/>
    <property type="gene ID" value="Csa_1G231030"/>
</dbReference>
<proteinExistence type="predicted"/>
<reference evidence="1 2" key="3">
    <citation type="journal article" date="2010" name="BMC Genomics">
        <title>Transcriptome sequencing and comparative analysis of cucumber flowers with different sex types.</title>
        <authorList>
            <person name="Guo S."/>
            <person name="Zheng Y."/>
            <person name="Joung J.G."/>
            <person name="Liu S."/>
            <person name="Zhang Z."/>
            <person name="Crasta O.R."/>
            <person name="Sobral B.W."/>
            <person name="Xu Y."/>
            <person name="Huang S."/>
            <person name="Fei Z."/>
        </authorList>
    </citation>
    <scope>NUCLEOTIDE SEQUENCE [LARGE SCALE GENOMIC DNA]</scope>
    <source>
        <strain evidence="2">cv. 9930</strain>
    </source>
</reference>